<evidence type="ECO:0000256" key="2">
    <source>
        <dbReference type="ARBA" id="ARBA00023125"/>
    </source>
</evidence>
<evidence type="ECO:0000259" key="4">
    <source>
        <dbReference type="PROSITE" id="PS50949"/>
    </source>
</evidence>
<reference evidence="5 6" key="1">
    <citation type="journal article" date="2018" name="Mar. Genomics">
        <title>Complete genome sequence of Marinifilaceae bacterium strain SPP2, isolated from the Antarctic marine sediment.</title>
        <authorList>
            <person name="Watanabe M."/>
            <person name="Kojima H."/>
            <person name="Fukui M."/>
        </authorList>
    </citation>
    <scope>NUCLEOTIDE SEQUENCE [LARGE SCALE GENOMIC DNA]</scope>
    <source>
        <strain evidence="5 6">SPP2</strain>
    </source>
</reference>
<dbReference type="PANTHER" id="PTHR38445:SF10">
    <property type="entry name" value="GNTR-FAMILY TRANSCRIPTIONAL REGULATOR"/>
    <property type="match status" value="1"/>
</dbReference>
<organism evidence="5 6">
    <name type="scientific">Labilibaculum antarcticum</name>
    <dbReference type="NCBI Taxonomy" id="1717717"/>
    <lineage>
        <taxon>Bacteria</taxon>
        <taxon>Pseudomonadati</taxon>
        <taxon>Bacteroidota</taxon>
        <taxon>Bacteroidia</taxon>
        <taxon>Marinilabiliales</taxon>
        <taxon>Marinifilaceae</taxon>
        <taxon>Labilibaculum</taxon>
    </lineage>
</organism>
<feature type="domain" description="HTH gntR-type" evidence="4">
    <location>
        <begin position="14"/>
        <end position="82"/>
    </location>
</feature>
<protein>
    <recommendedName>
        <fullName evidence="4">HTH gntR-type domain-containing protein</fullName>
    </recommendedName>
</protein>
<reference evidence="6" key="2">
    <citation type="journal article" date="2020" name="Antonie Van Leeuwenhoek">
        <title>Labilibaculum antarcticum sp. nov., a novel facultative anaerobic, psychrotorelant bacterium isolated from marine sediment of Antarctica.</title>
        <authorList>
            <person name="Watanabe M."/>
            <person name="Kojima H."/>
            <person name="Fukui M."/>
        </authorList>
    </citation>
    <scope>NUCLEOTIDE SEQUENCE [LARGE SCALE GENOMIC DNA]</scope>
    <source>
        <strain evidence="6">SPP2</strain>
    </source>
</reference>
<dbReference type="InterPro" id="IPR046335">
    <property type="entry name" value="LacI/GalR-like_sensor"/>
</dbReference>
<dbReference type="SMART" id="SM00345">
    <property type="entry name" value="HTH_GNTR"/>
    <property type="match status" value="1"/>
</dbReference>
<dbReference type="Pfam" id="PF13377">
    <property type="entry name" value="Peripla_BP_3"/>
    <property type="match status" value="1"/>
</dbReference>
<evidence type="ECO:0000313" key="6">
    <source>
        <dbReference type="Proteomes" id="UP000218267"/>
    </source>
</evidence>
<dbReference type="OrthoDB" id="742238at2"/>
<accession>A0A1Y1CJP5</accession>
<dbReference type="Pfam" id="PF00392">
    <property type="entry name" value="GntR"/>
    <property type="match status" value="1"/>
</dbReference>
<keyword evidence="2" id="KW-0238">DNA-binding</keyword>
<gene>
    <name evidence="5" type="ORF">ALGA_1944</name>
</gene>
<dbReference type="GO" id="GO:0003700">
    <property type="term" value="F:DNA-binding transcription factor activity"/>
    <property type="evidence" value="ECO:0007669"/>
    <property type="project" value="InterPro"/>
</dbReference>
<dbReference type="Proteomes" id="UP000218267">
    <property type="component" value="Chromosome"/>
</dbReference>
<dbReference type="Gene3D" id="3.40.50.2300">
    <property type="match status" value="1"/>
</dbReference>
<dbReference type="InterPro" id="IPR028082">
    <property type="entry name" value="Peripla_BP_I"/>
</dbReference>
<dbReference type="RefSeq" id="WP_096429164.1">
    <property type="nucleotide sequence ID" value="NZ_AP018042.1"/>
</dbReference>
<dbReference type="InterPro" id="IPR000524">
    <property type="entry name" value="Tscrpt_reg_HTH_GntR"/>
</dbReference>
<evidence type="ECO:0000256" key="1">
    <source>
        <dbReference type="ARBA" id="ARBA00023015"/>
    </source>
</evidence>
<dbReference type="PROSITE" id="PS50949">
    <property type="entry name" value="HTH_GNTR"/>
    <property type="match status" value="1"/>
</dbReference>
<dbReference type="SUPFAM" id="SSF53822">
    <property type="entry name" value="Periplasmic binding protein-like I"/>
    <property type="match status" value="1"/>
</dbReference>
<dbReference type="Gene3D" id="1.10.10.10">
    <property type="entry name" value="Winged helix-like DNA-binding domain superfamily/Winged helix DNA-binding domain"/>
    <property type="match status" value="1"/>
</dbReference>
<keyword evidence="1" id="KW-0805">Transcription regulation</keyword>
<dbReference type="InterPro" id="IPR036388">
    <property type="entry name" value="WH-like_DNA-bd_sf"/>
</dbReference>
<evidence type="ECO:0000313" key="5">
    <source>
        <dbReference type="EMBL" id="BAX80303.1"/>
    </source>
</evidence>
<name>A0A1Y1CJP5_9BACT</name>
<proteinExistence type="predicted"/>
<dbReference type="AlphaFoldDB" id="A0A1Y1CJP5"/>
<keyword evidence="3" id="KW-0804">Transcription</keyword>
<dbReference type="SUPFAM" id="SSF46785">
    <property type="entry name" value="Winged helix' DNA-binding domain"/>
    <property type="match status" value="1"/>
</dbReference>
<dbReference type="CDD" id="cd07377">
    <property type="entry name" value="WHTH_GntR"/>
    <property type="match status" value="1"/>
</dbReference>
<keyword evidence="6" id="KW-1185">Reference proteome</keyword>
<sequence length="337" mass="38277">MPSSLFAVSSESGVPKYKQLINSLYHSIENGDVTIGDQLPSINAICKEFKLSRDTVLVAFNELKARGVISSVPGKGYYLESNITQLKHNIFLLFEEFNVFKEILYNSFLESLQGQATVDIYFHHFNERVFKELIENNNGKYTSYVIMPAKFKDVYSVLKQLPQEKVYILDQTNLTLKKHYPAVYQNFKKDVFEALSSGIDLLKKYKKVYMVYPGGKEPEGQLLGFKKFAEQFAGEWEFDVIPSLKGHTINKLEAYIVPNDIDMVSLVKEANANQFKIGEELGIISYNDTPLKEIVASGITTISTDFKEMGELLARMVLGGEKKLIQNKCELIRRGSL</sequence>
<dbReference type="GO" id="GO:0003677">
    <property type="term" value="F:DNA binding"/>
    <property type="evidence" value="ECO:0007669"/>
    <property type="project" value="UniProtKB-KW"/>
</dbReference>
<dbReference type="PANTHER" id="PTHR38445">
    <property type="entry name" value="HTH-TYPE TRANSCRIPTIONAL REPRESSOR YTRA"/>
    <property type="match status" value="1"/>
</dbReference>
<dbReference type="EMBL" id="AP018042">
    <property type="protein sequence ID" value="BAX80303.1"/>
    <property type="molecule type" value="Genomic_DNA"/>
</dbReference>
<evidence type="ECO:0000256" key="3">
    <source>
        <dbReference type="ARBA" id="ARBA00023163"/>
    </source>
</evidence>
<dbReference type="KEGG" id="mbas:ALGA_1944"/>
<dbReference type="InterPro" id="IPR036390">
    <property type="entry name" value="WH_DNA-bd_sf"/>
</dbReference>